<comment type="caution">
    <text evidence="2">The sequence shown here is derived from an EMBL/GenBank/DDBJ whole genome shotgun (WGS) entry which is preliminary data.</text>
</comment>
<name>A0A8S9S2V4_BRACR</name>
<feature type="region of interest" description="Disordered" evidence="1">
    <location>
        <begin position="1"/>
        <end position="20"/>
    </location>
</feature>
<organism evidence="2 3">
    <name type="scientific">Brassica cretica</name>
    <name type="common">Mustard</name>
    <dbReference type="NCBI Taxonomy" id="69181"/>
    <lineage>
        <taxon>Eukaryota</taxon>
        <taxon>Viridiplantae</taxon>
        <taxon>Streptophyta</taxon>
        <taxon>Embryophyta</taxon>
        <taxon>Tracheophyta</taxon>
        <taxon>Spermatophyta</taxon>
        <taxon>Magnoliopsida</taxon>
        <taxon>eudicotyledons</taxon>
        <taxon>Gunneridae</taxon>
        <taxon>Pentapetalae</taxon>
        <taxon>rosids</taxon>
        <taxon>malvids</taxon>
        <taxon>Brassicales</taxon>
        <taxon>Brassicaceae</taxon>
        <taxon>Brassiceae</taxon>
        <taxon>Brassica</taxon>
    </lineage>
</organism>
<dbReference type="AlphaFoldDB" id="A0A8S9S2V4"/>
<dbReference type="EMBL" id="QGKX02000088">
    <property type="protein sequence ID" value="KAF3587905.1"/>
    <property type="molecule type" value="Genomic_DNA"/>
</dbReference>
<sequence length="62" mass="7034">MNPNPDRENHPDREPSRSKLLRVPISSSSWRSQLGQLTFWISASACSRPDLSKNSSRPSLVR</sequence>
<accession>A0A8S9S2V4</accession>
<gene>
    <name evidence="2" type="ORF">F2Q69_00029879</name>
</gene>
<protein>
    <submittedName>
        <fullName evidence="2">Uncharacterized protein</fullName>
    </submittedName>
</protein>
<dbReference type="Proteomes" id="UP000712600">
    <property type="component" value="Unassembled WGS sequence"/>
</dbReference>
<reference evidence="2" key="1">
    <citation type="submission" date="2019-12" db="EMBL/GenBank/DDBJ databases">
        <title>Genome sequencing and annotation of Brassica cretica.</title>
        <authorList>
            <person name="Studholme D.J."/>
            <person name="Sarris P."/>
        </authorList>
    </citation>
    <scope>NUCLEOTIDE SEQUENCE</scope>
    <source>
        <strain evidence="2">PFS-109/04</strain>
        <tissue evidence="2">Leaf</tissue>
    </source>
</reference>
<evidence type="ECO:0000313" key="3">
    <source>
        <dbReference type="Proteomes" id="UP000712600"/>
    </source>
</evidence>
<evidence type="ECO:0000313" key="2">
    <source>
        <dbReference type="EMBL" id="KAF3587905.1"/>
    </source>
</evidence>
<evidence type="ECO:0000256" key="1">
    <source>
        <dbReference type="SAM" id="MobiDB-lite"/>
    </source>
</evidence>
<feature type="compositionally biased region" description="Basic and acidic residues" evidence="1">
    <location>
        <begin position="1"/>
        <end position="17"/>
    </location>
</feature>
<proteinExistence type="predicted"/>